<organism evidence="2">
    <name type="scientific">marine metagenome</name>
    <dbReference type="NCBI Taxonomy" id="408172"/>
    <lineage>
        <taxon>unclassified sequences</taxon>
        <taxon>metagenomes</taxon>
        <taxon>ecological metagenomes</taxon>
    </lineage>
</organism>
<name>A0A382NJF4_9ZZZZ</name>
<dbReference type="SMART" id="SM00481">
    <property type="entry name" value="POLIIIAc"/>
    <property type="match status" value="1"/>
</dbReference>
<sequence>MNHKQYVELHSHSFYSFGEGASHVHELLGRAVELGYPAMGLTDYNMCGALEFARQAKSLGIPPLTGGELVLSDGSHVVLLAKNRKGYSNISQLFTFANMSDRRNPRLDPSYIPSHSDGVVLLTGA</sequence>
<dbReference type="InterPro" id="IPR004805">
    <property type="entry name" value="DnaE2/DnaE/PolC"/>
</dbReference>
<feature type="non-terminal residue" evidence="2">
    <location>
        <position position="125"/>
    </location>
</feature>
<reference evidence="2" key="1">
    <citation type="submission" date="2018-05" db="EMBL/GenBank/DDBJ databases">
        <authorList>
            <person name="Lanie J.A."/>
            <person name="Ng W.-L."/>
            <person name="Kazmierczak K.M."/>
            <person name="Andrzejewski T.M."/>
            <person name="Davidsen T.M."/>
            <person name="Wayne K.J."/>
            <person name="Tettelin H."/>
            <person name="Glass J.I."/>
            <person name="Rusch D."/>
            <person name="Podicherti R."/>
            <person name="Tsui H.-C.T."/>
            <person name="Winkler M.E."/>
        </authorList>
    </citation>
    <scope>NUCLEOTIDE SEQUENCE</scope>
</reference>
<dbReference type="PANTHER" id="PTHR32294">
    <property type="entry name" value="DNA POLYMERASE III SUBUNIT ALPHA"/>
    <property type="match status" value="1"/>
</dbReference>
<feature type="domain" description="Polymerase/histidinol phosphatase N-terminal" evidence="1">
    <location>
        <begin position="7"/>
        <end position="73"/>
    </location>
</feature>
<dbReference type="GO" id="GO:0008408">
    <property type="term" value="F:3'-5' exonuclease activity"/>
    <property type="evidence" value="ECO:0007669"/>
    <property type="project" value="InterPro"/>
</dbReference>
<dbReference type="SUPFAM" id="SSF89550">
    <property type="entry name" value="PHP domain-like"/>
    <property type="match status" value="1"/>
</dbReference>
<evidence type="ECO:0000259" key="1">
    <source>
        <dbReference type="SMART" id="SM00481"/>
    </source>
</evidence>
<dbReference type="InterPro" id="IPR004013">
    <property type="entry name" value="PHP_dom"/>
</dbReference>
<dbReference type="AlphaFoldDB" id="A0A382NJF4"/>
<dbReference type="Gene3D" id="3.20.20.140">
    <property type="entry name" value="Metal-dependent hydrolases"/>
    <property type="match status" value="1"/>
</dbReference>
<accession>A0A382NJF4</accession>
<dbReference type="EMBL" id="UINC01100405">
    <property type="protein sequence ID" value="SVC60435.1"/>
    <property type="molecule type" value="Genomic_DNA"/>
</dbReference>
<dbReference type="GO" id="GO:0006260">
    <property type="term" value="P:DNA replication"/>
    <property type="evidence" value="ECO:0007669"/>
    <property type="project" value="InterPro"/>
</dbReference>
<protein>
    <recommendedName>
        <fullName evidence="1">Polymerase/histidinol phosphatase N-terminal domain-containing protein</fullName>
    </recommendedName>
</protein>
<dbReference type="InterPro" id="IPR003141">
    <property type="entry name" value="Pol/His_phosphatase_N"/>
</dbReference>
<evidence type="ECO:0000313" key="2">
    <source>
        <dbReference type="EMBL" id="SVC60435.1"/>
    </source>
</evidence>
<dbReference type="PANTHER" id="PTHR32294:SF4">
    <property type="entry name" value="ERROR-PRONE DNA POLYMERASE"/>
    <property type="match status" value="1"/>
</dbReference>
<dbReference type="InterPro" id="IPR016195">
    <property type="entry name" value="Pol/histidinol_Pase-like"/>
</dbReference>
<dbReference type="CDD" id="cd07431">
    <property type="entry name" value="PHP_PolIIIA"/>
    <property type="match status" value="1"/>
</dbReference>
<proteinExistence type="predicted"/>
<gene>
    <name evidence="2" type="ORF">METZ01_LOCUS313289</name>
</gene>
<dbReference type="Pfam" id="PF02811">
    <property type="entry name" value="PHP"/>
    <property type="match status" value="1"/>
</dbReference>